<dbReference type="Proteomes" id="UP000610960">
    <property type="component" value="Unassembled WGS sequence"/>
</dbReference>
<evidence type="ECO:0000313" key="2">
    <source>
        <dbReference type="Proteomes" id="UP000610960"/>
    </source>
</evidence>
<comment type="caution">
    <text evidence="1">The sequence shown here is derived from an EMBL/GenBank/DDBJ whole genome shotgun (WGS) entry which is preliminary data.</text>
</comment>
<name>A0A830GV94_9CREN</name>
<dbReference type="OrthoDB" id="32976at2157"/>
<organism evidence="1 2">
    <name type="scientific">Thermocladium modestius</name>
    <dbReference type="NCBI Taxonomy" id="62609"/>
    <lineage>
        <taxon>Archaea</taxon>
        <taxon>Thermoproteota</taxon>
        <taxon>Thermoprotei</taxon>
        <taxon>Thermoproteales</taxon>
        <taxon>Thermoproteaceae</taxon>
        <taxon>Thermocladium</taxon>
    </lineage>
</organism>
<sequence length="101" mass="11579">MKLKNYEWTRHGLTEPLITAILYKKVEDGKNVAAYRFMYYSNKIIVVFEDNGYRGGEVIKEGAPSEESLAKLIAEFSEDNDDLVIMGEERIGLKILELLFS</sequence>
<protein>
    <submittedName>
        <fullName evidence="1">Uncharacterized protein</fullName>
    </submittedName>
</protein>
<accession>A0A830GV94</accession>
<dbReference type="EMBL" id="BMNL01000003">
    <property type="protein sequence ID" value="GGP22018.1"/>
    <property type="molecule type" value="Genomic_DNA"/>
</dbReference>
<proteinExistence type="predicted"/>
<reference evidence="1" key="1">
    <citation type="journal article" date="2014" name="Int. J. Syst. Evol. Microbiol.">
        <title>Complete genome sequence of Corynebacterium casei LMG S-19264T (=DSM 44701T), isolated from a smear-ripened cheese.</title>
        <authorList>
            <consortium name="US DOE Joint Genome Institute (JGI-PGF)"/>
            <person name="Walter F."/>
            <person name="Albersmeier A."/>
            <person name="Kalinowski J."/>
            <person name="Ruckert C."/>
        </authorList>
    </citation>
    <scope>NUCLEOTIDE SEQUENCE</scope>
    <source>
        <strain evidence="1">JCM 10088</strain>
    </source>
</reference>
<gene>
    <name evidence="1" type="ORF">GCM10007981_16520</name>
</gene>
<keyword evidence="2" id="KW-1185">Reference proteome</keyword>
<dbReference type="RefSeq" id="WP_188596904.1">
    <property type="nucleotide sequence ID" value="NZ_BMNL01000003.1"/>
</dbReference>
<evidence type="ECO:0000313" key="1">
    <source>
        <dbReference type="EMBL" id="GGP22018.1"/>
    </source>
</evidence>
<reference evidence="1" key="2">
    <citation type="submission" date="2020-09" db="EMBL/GenBank/DDBJ databases">
        <authorList>
            <person name="Sun Q."/>
            <person name="Ohkuma M."/>
        </authorList>
    </citation>
    <scope>NUCLEOTIDE SEQUENCE</scope>
    <source>
        <strain evidence="1">JCM 10088</strain>
    </source>
</reference>
<dbReference type="AlphaFoldDB" id="A0A830GV94"/>